<dbReference type="InterPro" id="IPR010574">
    <property type="entry name" value="Ala_export_AlaE"/>
</dbReference>
<organism evidence="9 10">
    <name type="scientific">Vibrio stylophorae</name>
    <dbReference type="NCBI Taxonomy" id="659351"/>
    <lineage>
        <taxon>Bacteria</taxon>
        <taxon>Pseudomonadati</taxon>
        <taxon>Pseudomonadota</taxon>
        <taxon>Gammaproteobacteria</taxon>
        <taxon>Vibrionales</taxon>
        <taxon>Vibrionaceae</taxon>
        <taxon>Vibrio</taxon>
    </lineage>
</organism>
<comment type="similarity">
    <text evidence="8">Belongs to the AlaE exporter family.</text>
</comment>
<gene>
    <name evidence="8 9" type="primary">alaE</name>
    <name evidence="9" type="ORF">VST7929_00861</name>
</gene>
<keyword evidence="5 8" id="KW-0029">Amino-acid transport</keyword>
<comment type="subcellular location">
    <subcellularLocation>
        <location evidence="8">Cell inner membrane</location>
        <topology evidence="8">Multi-pass membrane protein</topology>
    </subcellularLocation>
</comment>
<evidence type="ECO:0000256" key="8">
    <source>
        <dbReference type="HAMAP-Rule" id="MF_00914"/>
    </source>
</evidence>
<feature type="transmembrane region" description="Helical" evidence="8">
    <location>
        <begin position="12"/>
        <end position="37"/>
    </location>
</feature>
<feature type="transmembrane region" description="Helical" evidence="8">
    <location>
        <begin position="82"/>
        <end position="104"/>
    </location>
</feature>
<evidence type="ECO:0000313" key="10">
    <source>
        <dbReference type="Proteomes" id="UP000838672"/>
    </source>
</evidence>
<name>A0ABN8DSX7_9VIBR</name>
<comment type="caution">
    <text evidence="9">The sequence shown here is derived from an EMBL/GenBank/DDBJ whole genome shotgun (WGS) entry which is preliminary data.</text>
</comment>
<keyword evidence="3 8" id="KW-0997">Cell inner membrane</keyword>
<feature type="transmembrane region" description="Helical" evidence="8">
    <location>
        <begin position="110"/>
        <end position="131"/>
    </location>
</feature>
<evidence type="ECO:0000256" key="4">
    <source>
        <dbReference type="ARBA" id="ARBA00022692"/>
    </source>
</evidence>
<dbReference type="Pfam" id="PF06610">
    <property type="entry name" value="AlaE"/>
    <property type="match status" value="1"/>
</dbReference>
<sequence>MTQLFSLRARGIAADMFAMVVFCFVTGMAIEVLISGLSFQQSLSSRLLAIPVNLLIAWPYGCYRDAWMRQAKHFSHPYAMQMADLCAFVTFQSPVYALILLSIGAAPSQVVMAVLINAVVCSLLGVAYGLFLDRCRRWFGASALHIEPLH</sequence>
<evidence type="ECO:0000256" key="3">
    <source>
        <dbReference type="ARBA" id="ARBA00022519"/>
    </source>
</evidence>
<evidence type="ECO:0000256" key="7">
    <source>
        <dbReference type="ARBA" id="ARBA00023136"/>
    </source>
</evidence>
<reference evidence="9" key="1">
    <citation type="submission" date="2021-11" db="EMBL/GenBank/DDBJ databases">
        <authorList>
            <person name="Rodrigo-Torres L."/>
            <person name="Arahal R. D."/>
            <person name="Lucena T."/>
        </authorList>
    </citation>
    <scope>NUCLEOTIDE SEQUENCE</scope>
    <source>
        <strain evidence="9">CECT 7929</strain>
    </source>
</reference>
<keyword evidence="10" id="KW-1185">Reference proteome</keyword>
<dbReference type="Proteomes" id="UP000838672">
    <property type="component" value="Unassembled WGS sequence"/>
</dbReference>
<proteinExistence type="inferred from homology"/>
<keyword evidence="1 8" id="KW-0813">Transport</keyword>
<evidence type="ECO:0000256" key="2">
    <source>
        <dbReference type="ARBA" id="ARBA00022475"/>
    </source>
</evidence>
<comment type="function">
    <text evidence="8">Exports L-alanine.</text>
</comment>
<protein>
    <recommendedName>
        <fullName evidence="8">L-alanine exporter AlaE</fullName>
    </recommendedName>
</protein>
<evidence type="ECO:0000313" key="9">
    <source>
        <dbReference type="EMBL" id="CAH0533010.1"/>
    </source>
</evidence>
<keyword evidence="6 8" id="KW-1133">Transmembrane helix</keyword>
<accession>A0ABN8DSX7</accession>
<evidence type="ECO:0000256" key="6">
    <source>
        <dbReference type="ARBA" id="ARBA00022989"/>
    </source>
</evidence>
<dbReference type="EMBL" id="CAKLDI010000001">
    <property type="protein sequence ID" value="CAH0533010.1"/>
    <property type="molecule type" value="Genomic_DNA"/>
</dbReference>
<evidence type="ECO:0000256" key="1">
    <source>
        <dbReference type="ARBA" id="ARBA00022448"/>
    </source>
</evidence>
<keyword evidence="2 8" id="KW-1003">Cell membrane</keyword>
<keyword evidence="4 8" id="KW-0812">Transmembrane</keyword>
<dbReference type="RefSeq" id="WP_237465196.1">
    <property type="nucleotide sequence ID" value="NZ_CAKLDI010000001.1"/>
</dbReference>
<feature type="transmembrane region" description="Helical" evidence="8">
    <location>
        <begin position="43"/>
        <end position="61"/>
    </location>
</feature>
<keyword evidence="7 8" id="KW-0472">Membrane</keyword>
<dbReference type="HAMAP" id="MF_00914">
    <property type="entry name" value="L_Ala_exporter"/>
    <property type="match status" value="1"/>
</dbReference>
<evidence type="ECO:0000256" key="5">
    <source>
        <dbReference type="ARBA" id="ARBA00022970"/>
    </source>
</evidence>